<dbReference type="Ensembl" id="ENSOMET00000008211.1">
    <property type="protein sequence ID" value="ENSOMEP00000004998.1"/>
    <property type="gene ID" value="ENSOMEG00000005987.1"/>
</dbReference>
<protein>
    <submittedName>
        <fullName evidence="1">Uncharacterized protein</fullName>
    </submittedName>
</protein>
<sequence>MLCIILFKTNGAQITNSVLCPVGTNEEKKLGDEQVGPQVAVDRAVVMKMTGSVRYTLLDPLCTEAEMMCELTTRLLCLGSTLWPCPSPSLMVEFWVERKEPRFLYRESTNFTWPAEVTTEEKDVFSPLDFQFTERSKKPTDRSLLKRVQFIQSDPFSLSQ</sequence>
<reference evidence="1" key="1">
    <citation type="submission" date="2025-08" db="UniProtKB">
        <authorList>
            <consortium name="Ensembl"/>
        </authorList>
    </citation>
    <scope>IDENTIFICATION</scope>
</reference>
<dbReference type="Proteomes" id="UP000261560">
    <property type="component" value="Unplaced"/>
</dbReference>
<proteinExistence type="predicted"/>
<keyword evidence="2" id="KW-1185">Reference proteome</keyword>
<name>A0A3B3BIZ6_ORYME</name>
<dbReference type="PaxDb" id="30732-ENSOMEP00000004998"/>
<evidence type="ECO:0000313" key="1">
    <source>
        <dbReference type="Ensembl" id="ENSOMEP00000004998.1"/>
    </source>
</evidence>
<dbReference type="AlphaFoldDB" id="A0A3B3BIZ6"/>
<reference evidence="1" key="2">
    <citation type="submission" date="2025-09" db="UniProtKB">
        <authorList>
            <consortium name="Ensembl"/>
        </authorList>
    </citation>
    <scope>IDENTIFICATION</scope>
</reference>
<organism evidence="1 2">
    <name type="scientific">Oryzias melastigma</name>
    <name type="common">Marine medaka</name>
    <dbReference type="NCBI Taxonomy" id="30732"/>
    <lineage>
        <taxon>Eukaryota</taxon>
        <taxon>Metazoa</taxon>
        <taxon>Chordata</taxon>
        <taxon>Craniata</taxon>
        <taxon>Vertebrata</taxon>
        <taxon>Euteleostomi</taxon>
        <taxon>Actinopterygii</taxon>
        <taxon>Neopterygii</taxon>
        <taxon>Teleostei</taxon>
        <taxon>Neoteleostei</taxon>
        <taxon>Acanthomorphata</taxon>
        <taxon>Ovalentaria</taxon>
        <taxon>Atherinomorphae</taxon>
        <taxon>Beloniformes</taxon>
        <taxon>Adrianichthyidae</taxon>
        <taxon>Oryziinae</taxon>
        <taxon>Oryzias</taxon>
    </lineage>
</organism>
<accession>A0A3B3BIZ6</accession>
<evidence type="ECO:0000313" key="2">
    <source>
        <dbReference type="Proteomes" id="UP000261560"/>
    </source>
</evidence>
<dbReference type="GeneTree" id="ENSGT00940000177787"/>